<sequence>GRRFILRRAAQAVRSGPGPRAPALAGRHRKRGVPGRGQQQPERRRSLPRPEPHGRLYPHRGPGHLARRHRQHRGAQHEHRPARAGARRGRKAHGHHPQNPARRRERGALPRPLQPGGPRHSYREQEPAGRGPDCSVRAGAVSG</sequence>
<feature type="compositionally biased region" description="Basic residues" evidence="1">
    <location>
        <begin position="56"/>
        <end position="74"/>
    </location>
</feature>
<feature type="compositionally biased region" description="Basic residues" evidence="1">
    <location>
        <begin position="82"/>
        <end position="105"/>
    </location>
</feature>
<feature type="region of interest" description="Disordered" evidence="1">
    <location>
        <begin position="1"/>
        <end position="143"/>
    </location>
</feature>
<gene>
    <name evidence="2" type="ORF">Tci_884203</name>
</gene>
<dbReference type="EMBL" id="BKCJ011264251">
    <property type="protein sequence ID" value="GFD12234.1"/>
    <property type="molecule type" value="Genomic_DNA"/>
</dbReference>
<proteinExistence type="predicted"/>
<evidence type="ECO:0000313" key="2">
    <source>
        <dbReference type="EMBL" id="GFD12234.1"/>
    </source>
</evidence>
<organism evidence="2">
    <name type="scientific">Tanacetum cinerariifolium</name>
    <name type="common">Dalmatian daisy</name>
    <name type="synonym">Chrysanthemum cinerariifolium</name>
    <dbReference type="NCBI Taxonomy" id="118510"/>
    <lineage>
        <taxon>Eukaryota</taxon>
        <taxon>Viridiplantae</taxon>
        <taxon>Streptophyta</taxon>
        <taxon>Embryophyta</taxon>
        <taxon>Tracheophyta</taxon>
        <taxon>Spermatophyta</taxon>
        <taxon>Magnoliopsida</taxon>
        <taxon>eudicotyledons</taxon>
        <taxon>Gunneridae</taxon>
        <taxon>Pentapetalae</taxon>
        <taxon>asterids</taxon>
        <taxon>campanulids</taxon>
        <taxon>Asterales</taxon>
        <taxon>Asteraceae</taxon>
        <taxon>Asteroideae</taxon>
        <taxon>Anthemideae</taxon>
        <taxon>Anthemidinae</taxon>
        <taxon>Tanacetum</taxon>
    </lineage>
</organism>
<feature type="compositionally biased region" description="Basic and acidic residues" evidence="1">
    <location>
        <begin position="41"/>
        <end position="54"/>
    </location>
</feature>
<feature type="non-terminal residue" evidence="2">
    <location>
        <position position="1"/>
    </location>
</feature>
<protein>
    <submittedName>
        <fullName evidence="2">Uncharacterized protein</fullName>
    </submittedName>
</protein>
<reference evidence="2" key="1">
    <citation type="journal article" date="2019" name="Sci. Rep.">
        <title>Draft genome of Tanacetum cinerariifolium, the natural source of mosquito coil.</title>
        <authorList>
            <person name="Yamashiro T."/>
            <person name="Shiraishi A."/>
            <person name="Satake H."/>
            <person name="Nakayama K."/>
        </authorList>
    </citation>
    <scope>NUCLEOTIDE SEQUENCE</scope>
</reference>
<evidence type="ECO:0000256" key="1">
    <source>
        <dbReference type="SAM" id="MobiDB-lite"/>
    </source>
</evidence>
<accession>A0A699TX72</accession>
<name>A0A699TX72_TANCI</name>
<comment type="caution">
    <text evidence="2">The sequence shown here is derived from an EMBL/GenBank/DDBJ whole genome shotgun (WGS) entry which is preliminary data.</text>
</comment>
<dbReference type="AlphaFoldDB" id="A0A699TX72"/>